<feature type="region of interest" description="Disordered" evidence="4">
    <location>
        <begin position="1"/>
        <end position="26"/>
    </location>
</feature>
<dbReference type="AlphaFoldDB" id="A0A423JQT7"/>
<proteinExistence type="predicted"/>
<name>A0A423JQT7_9PSED</name>
<feature type="region of interest" description="Disordered" evidence="4">
    <location>
        <begin position="71"/>
        <end position="225"/>
    </location>
</feature>
<feature type="compositionally biased region" description="Basic and acidic residues" evidence="4">
    <location>
        <begin position="144"/>
        <end position="163"/>
    </location>
</feature>
<dbReference type="Proteomes" id="UP000286351">
    <property type="component" value="Unassembled WGS sequence"/>
</dbReference>
<feature type="compositionally biased region" description="Polar residues" evidence="4">
    <location>
        <begin position="122"/>
        <end position="132"/>
    </location>
</feature>
<dbReference type="GO" id="GO:0005576">
    <property type="term" value="C:extracellular region"/>
    <property type="evidence" value="ECO:0007669"/>
    <property type="project" value="UniProtKB-SubCell"/>
</dbReference>
<keyword evidence="2" id="KW-0964">Secreted</keyword>
<protein>
    <submittedName>
        <fullName evidence="5">Uncharacterized protein</fullName>
    </submittedName>
</protein>
<evidence type="ECO:0000256" key="4">
    <source>
        <dbReference type="SAM" id="MobiDB-lite"/>
    </source>
</evidence>
<feature type="compositionally biased region" description="Polar residues" evidence="4">
    <location>
        <begin position="202"/>
        <end position="213"/>
    </location>
</feature>
<feature type="compositionally biased region" description="Low complexity" evidence="4">
    <location>
        <begin position="253"/>
        <end position="272"/>
    </location>
</feature>
<organism evidence="5 6">
    <name type="scientific">Pseudomonas brassicacearum</name>
    <dbReference type="NCBI Taxonomy" id="930166"/>
    <lineage>
        <taxon>Bacteria</taxon>
        <taxon>Pseudomonadati</taxon>
        <taxon>Pseudomonadota</taxon>
        <taxon>Gammaproteobacteria</taxon>
        <taxon>Pseudomonadales</taxon>
        <taxon>Pseudomonadaceae</taxon>
        <taxon>Pseudomonas</taxon>
    </lineage>
</organism>
<evidence type="ECO:0000313" key="5">
    <source>
        <dbReference type="EMBL" id="RON40055.1"/>
    </source>
</evidence>
<evidence type="ECO:0000256" key="2">
    <source>
        <dbReference type="ARBA" id="ARBA00022525"/>
    </source>
</evidence>
<dbReference type="Pfam" id="PF04877">
    <property type="entry name" value="Harpin"/>
    <property type="match status" value="1"/>
</dbReference>
<feature type="region of interest" description="Disordered" evidence="4">
    <location>
        <begin position="241"/>
        <end position="272"/>
    </location>
</feature>
<dbReference type="InterPro" id="IPR006961">
    <property type="entry name" value="HrpN/Z"/>
</dbReference>
<evidence type="ECO:0000256" key="3">
    <source>
        <dbReference type="ARBA" id="ARBA00022978"/>
    </source>
</evidence>
<dbReference type="EMBL" id="MOBO01000007">
    <property type="protein sequence ID" value="RON40055.1"/>
    <property type="molecule type" value="Genomic_DNA"/>
</dbReference>
<evidence type="ECO:0000256" key="1">
    <source>
        <dbReference type="ARBA" id="ARBA00004613"/>
    </source>
</evidence>
<dbReference type="GO" id="GO:0052040">
    <property type="term" value="P:symbiont-mediated perturbation of host programmed cell death"/>
    <property type="evidence" value="ECO:0007669"/>
    <property type="project" value="UniProtKB-KW"/>
</dbReference>
<accession>A0A423JQT7</accession>
<sequence>MKGVVDKLSSSLMSGGHLNTDSPLGKMVEQQLKKENPFMALAGGKGGEENAVKKALGDLIKDKLGSNFGASADAGIGGKGQGGQDLMSQTLQGLGKSSLDNALKDKGDGSTFDKADKPILQQVANFMDQNKAQFGAPDSGSWSKELDEGGGKDNFLDKGETSKFRAALEQISQQMGAGDGASGAQGAQSSQGNGGLGSLQQEPSANDSSSTGEKPNDLAQLLGSSNPMDIFKQGLEMGLGIASGKGAEGGANQQSGLSPQLQQHSLQSSAAEAAQNIRDVMSAGLS</sequence>
<comment type="subcellular location">
    <subcellularLocation>
        <location evidence="1">Secreted</location>
    </subcellularLocation>
</comment>
<gene>
    <name evidence="5" type="ORF">BK664_09360</name>
</gene>
<evidence type="ECO:0000313" key="6">
    <source>
        <dbReference type="Proteomes" id="UP000286351"/>
    </source>
</evidence>
<feature type="compositionally biased region" description="Basic and acidic residues" evidence="4">
    <location>
        <begin position="102"/>
        <end position="117"/>
    </location>
</feature>
<reference evidence="5 6" key="1">
    <citation type="submission" date="2016-10" db="EMBL/GenBank/DDBJ databases">
        <title>Comparative genome analysis of multiple Pseudomonas spp. focuses on biocontrol and plant growth promoting traits.</title>
        <authorList>
            <person name="Tao X.-Y."/>
            <person name="Taylor C.G."/>
        </authorList>
    </citation>
    <scope>NUCLEOTIDE SEQUENCE [LARGE SCALE GENOMIC DNA]</scope>
    <source>
        <strain evidence="5 6">38D4</strain>
    </source>
</reference>
<comment type="caution">
    <text evidence="5">The sequence shown here is derived from an EMBL/GenBank/DDBJ whole genome shotgun (WGS) entry which is preliminary data.</text>
</comment>
<feature type="compositionally biased region" description="Polar residues" evidence="4">
    <location>
        <begin position="8"/>
        <end position="22"/>
    </location>
</feature>
<keyword evidence="3" id="KW-0928">Hypersensitive response elicitation</keyword>